<dbReference type="SUPFAM" id="SSF55729">
    <property type="entry name" value="Acyl-CoA N-acyltransferases (Nat)"/>
    <property type="match status" value="1"/>
</dbReference>
<evidence type="ECO:0000256" key="2">
    <source>
        <dbReference type="ARBA" id="ARBA00023315"/>
    </source>
</evidence>
<reference evidence="4 5" key="1">
    <citation type="submission" date="2020-07" db="EMBL/GenBank/DDBJ databases">
        <title>Sequencing the genomes of 1000 actinobacteria strains.</title>
        <authorList>
            <person name="Klenk H.-P."/>
        </authorList>
    </citation>
    <scope>NUCLEOTIDE SEQUENCE [LARGE SCALE GENOMIC DNA]</scope>
    <source>
        <strain evidence="4 5">DSM 103833</strain>
    </source>
</reference>
<proteinExistence type="predicted"/>
<dbReference type="AlphaFoldDB" id="A0A853C229"/>
<dbReference type="PANTHER" id="PTHR43877:SF2">
    <property type="entry name" value="AMINOALKYLPHOSPHONATE N-ACETYLTRANSFERASE-RELATED"/>
    <property type="match status" value="1"/>
</dbReference>
<evidence type="ECO:0000259" key="3">
    <source>
        <dbReference type="PROSITE" id="PS51186"/>
    </source>
</evidence>
<sequence length="155" mass="17387">MTGSPVGLRAATTEDAPILAELAVAAYSIYLPRLPAGVRPGPLQTDYQAAVERDEVWVAELDDGVVAGFLILVRQEDHLLLENVAVHPAFQGRGIGRAFLELAEQRAAAYELPSIRLYTHAVMVENQQLYERWGYVETARRRDGEFERVFYEKDL</sequence>
<gene>
    <name evidence="4" type="ORF">HNR19_001915</name>
</gene>
<name>A0A853C229_9ACTN</name>
<keyword evidence="5" id="KW-1185">Reference proteome</keyword>
<dbReference type="InterPro" id="IPR050832">
    <property type="entry name" value="Bact_Acetyltransf"/>
</dbReference>
<keyword evidence="1" id="KW-0808">Transferase</keyword>
<keyword evidence="4" id="KW-0689">Ribosomal protein</keyword>
<dbReference type="RefSeq" id="WP_179667724.1">
    <property type="nucleotide sequence ID" value="NZ_JACCFP010000001.1"/>
</dbReference>
<dbReference type="PROSITE" id="PS51186">
    <property type="entry name" value="GNAT"/>
    <property type="match status" value="1"/>
</dbReference>
<organism evidence="4 5">
    <name type="scientific">Nocardioides thalensis</name>
    <dbReference type="NCBI Taxonomy" id="1914755"/>
    <lineage>
        <taxon>Bacteria</taxon>
        <taxon>Bacillati</taxon>
        <taxon>Actinomycetota</taxon>
        <taxon>Actinomycetes</taxon>
        <taxon>Propionibacteriales</taxon>
        <taxon>Nocardioidaceae</taxon>
        <taxon>Nocardioides</taxon>
    </lineage>
</organism>
<comment type="caution">
    <text evidence="4">The sequence shown here is derived from an EMBL/GenBank/DDBJ whole genome shotgun (WGS) entry which is preliminary data.</text>
</comment>
<dbReference type="InterPro" id="IPR016181">
    <property type="entry name" value="Acyl_CoA_acyltransferase"/>
</dbReference>
<dbReference type="EMBL" id="JACCFP010000001">
    <property type="protein sequence ID" value="NYJ01217.1"/>
    <property type="molecule type" value="Genomic_DNA"/>
</dbReference>
<feature type="domain" description="N-acetyltransferase" evidence="3">
    <location>
        <begin position="6"/>
        <end position="155"/>
    </location>
</feature>
<dbReference type="Pfam" id="PF13508">
    <property type="entry name" value="Acetyltransf_7"/>
    <property type="match status" value="1"/>
</dbReference>
<keyword evidence="2" id="KW-0012">Acyltransferase</keyword>
<dbReference type="GO" id="GO:0016747">
    <property type="term" value="F:acyltransferase activity, transferring groups other than amino-acyl groups"/>
    <property type="evidence" value="ECO:0007669"/>
    <property type="project" value="InterPro"/>
</dbReference>
<dbReference type="Proteomes" id="UP000530424">
    <property type="component" value="Unassembled WGS sequence"/>
</dbReference>
<dbReference type="PANTHER" id="PTHR43877">
    <property type="entry name" value="AMINOALKYLPHOSPHONATE N-ACETYLTRANSFERASE-RELATED-RELATED"/>
    <property type="match status" value="1"/>
</dbReference>
<evidence type="ECO:0000256" key="1">
    <source>
        <dbReference type="ARBA" id="ARBA00022679"/>
    </source>
</evidence>
<evidence type="ECO:0000313" key="5">
    <source>
        <dbReference type="Proteomes" id="UP000530424"/>
    </source>
</evidence>
<accession>A0A853C229</accession>
<protein>
    <submittedName>
        <fullName evidence="4">Ribosomal protein S18 acetylase RimI-like enzyme</fullName>
    </submittedName>
</protein>
<evidence type="ECO:0000313" key="4">
    <source>
        <dbReference type="EMBL" id="NYJ01217.1"/>
    </source>
</evidence>
<keyword evidence="4" id="KW-0687">Ribonucleoprotein</keyword>
<dbReference type="GO" id="GO:0005840">
    <property type="term" value="C:ribosome"/>
    <property type="evidence" value="ECO:0007669"/>
    <property type="project" value="UniProtKB-KW"/>
</dbReference>
<dbReference type="Gene3D" id="3.40.630.30">
    <property type="match status" value="1"/>
</dbReference>
<dbReference type="CDD" id="cd04301">
    <property type="entry name" value="NAT_SF"/>
    <property type="match status" value="1"/>
</dbReference>
<dbReference type="InterPro" id="IPR000182">
    <property type="entry name" value="GNAT_dom"/>
</dbReference>